<organism evidence="2">
    <name type="scientific">uncultured Rubrobacteraceae bacterium</name>
    <dbReference type="NCBI Taxonomy" id="349277"/>
    <lineage>
        <taxon>Bacteria</taxon>
        <taxon>Bacillati</taxon>
        <taxon>Actinomycetota</taxon>
        <taxon>Rubrobacteria</taxon>
        <taxon>Rubrobacterales</taxon>
        <taxon>Rubrobacteraceae</taxon>
        <taxon>environmental samples</taxon>
    </lineage>
</organism>
<protein>
    <submittedName>
        <fullName evidence="2">Uncharacterized protein</fullName>
    </submittedName>
</protein>
<accession>A0A6J4PAX0</accession>
<feature type="non-terminal residue" evidence="2">
    <location>
        <position position="44"/>
    </location>
</feature>
<dbReference type="AlphaFoldDB" id="A0A6J4PAX0"/>
<feature type="non-terminal residue" evidence="2">
    <location>
        <position position="1"/>
    </location>
</feature>
<evidence type="ECO:0000313" key="2">
    <source>
        <dbReference type="EMBL" id="CAA9411105.1"/>
    </source>
</evidence>
<evidence type="ECO:0000256" key="1">
    <source>
        <dbReference type="SAM" id="MobiDB-lite"/>
    </source>
</evidence>
<proteinExistence type="predicted"/>
<feature type="region of interest" description="Disordered" evidence="1">
    <location>
        <begin position="1"/>
        <end position="44"/>
    </location>
</feature>
<reference evidence="2" key="1">
    <citation type="submission" date="2020-02" db="EMBL/GenBank/DDBJ databases">
        <authorList>
            <person name="Meier V. D."/>
        </authorList>
    </citation>
    <scope>NUCLEOTIDE SEQUENCE</scope>
    <source>
        <strain evidence="2">AVDCRST_MAG82</strain>
    </source>
</reference>
<name>A0A6J4PAX0_9ACTN</name>
<feature type="compositionally biased region" description="Basic and acidic residues" evidence="1">
    <location>
        <begin position="27"/>
        <end position="44"/>
    </location>
</feature>
<gene>
    <name evidence="2" type="ORF">AVDCRST_MAG82-798</name>
</gene>
<sequence>GRRRRAPGRRTDLRRGTAAARSASPARDVRPTDLQARPRDAITM</sequence>
<dbReference type="EMBL" id="CADCVA010000103">
    <property type="protein sequence ID" value="CAA9411105.1"/>
    <property type="molecule type" value="Genomic_DNA"/>
</dbReference>